<dbReference type="RefSeq" id="WP_207356525.1">
    <property type="nucleotide sequence ID" value="NZ_CP071503.1"/>
</dbReference>
<gene>
    <name evidence="2" type="ORF">JYB87_09160</name>
</gene>
<dbReference type="EMBL" id="CP071503">
    <property type="protein sequence ID" value="QSX35333.1"/>
    <property type="molecule type" value="Genomic_DNA"/>
</dbReference>
<sequence>MYKFKCLILVFTLFSHGVLAKDMQARQTMKWSPTVKMSVDAGFYQELFNQCELVGYGGWEKMNEYRGIIAVSNQIHLAERLLPNIVDDVDFEVSLESRISAYYAGASLAEMAFKNTYKLIKGNVTKIMWYCRTDVGVAAEKSVEYQVWMSK</sequence>
<dbReference type="Proteomes" id="UP000662770">
    <property type="component" value="Chromosome"/>
</dbReference>
<keyword evidence="1" id="KW-0732">Signal</keyword>
<evidence type="ECO:0000256" key="1">
    <source>
        <dbReference type="SAM" id="SignalP"/>
    </source>
</evidence>
<keyword evidence="3" id="KW-1185">Reference proteome</keyword>
<accession>A0ABX7QXH6</accession>
<evidence type="ECO:0000313" key="2">
    <source>
        <dbReference type="EMBL" id="QSX35333.1"/>
    </source>
</evidence>
<name>A0ABX7QXH6_9GAMM</name>
<feature type="chain" id="PRO_5045069107" evidence="1">
    <location>
        <begin position="21"/>
        <end position="151"/>
    </location>
</feature>
<evidence type="ECO:0000313" key="3">
    <source>
        <dbReference type="Proteomes" id="UP000662770"/>
    </source>
</evidence>
<protein>
    <submittedName>
        <fullName evidence="2">Uncharacterized protein</fullName>
    </submittedName>
</protein>
<organism evidence="2 3">
    <name type="scientific">Shewanella avicenniae</name>
    <dbReference type="NCBI Taxonomy" id="2814294"/>
    <lineage>
        <taxon>Bacteria</taxon>
        <taxon>Pseudomonadati</taxon>
        <taxon>Pseudomonadota</taxon>
        <taxon>Gammaproteobacteria</taxon>
        <taxon>Alteromonadales</taxon>
        <taxon>Shewanellaceae</taxon>
        <taxon>Shewanella</taxon>
    </lineage>
</organism>
<proteinExistence type="predicted"/>
<reference evidence="2 3" key="1">
    <citation type="submission" date="2021-03" db="EMBL/GenBank/DDBJ databases">
        <title>Novel species identification of genus Shewanella.</title>
        <authorList>
            <person name="Liu G."/>
            <person name="Zhang Q."/>
        </authorList>
    </citation>
    <scope>NUCLEOTIDE SEQUENCE [LARGE SCALE GENOMIC DNA]</scope>
    <source>
        <strain evidence="2 3">FJAT-51800</strain>
    </source>
</reference>
<feature type="signal peptide" evidence="1">
    <location>
        <begin position="1"/>
        <end position="20"/>
    </location>
</feature>